<keyword evidence="2" id="KW-1185">Reference proteome</keyword>
<name>A0ABT0ZQC3_9LACO</name>
<gene>
    <name evidence="1" type="ORF">NFX39_03720</name>
</gene>
<sequence>MAKTTTIEGVLAGLANRQLPSHDLPRVDYSADELMRHPEWLPFDEVMSDLRETMVNEHGIWFLPNQDFLADLKTHLKGRELVELCAGNAALSAGLQVIGVDAKPVDTLDWVGQDIEVPSPWTTVEKASADEAVREEIQLVQNGDKDALPVFLMAWVPNGNEVDWQILQDLRESGLPFELIVIGEENGATNSKKFWQNAEYSLPDGLNQNYHSFDSFKDAVYSAN</sequence>
<dbReference type="GO" id="GO:0032259">
    <property type="term" value="P:methylation"/>
    <property type="evidence" value="ECO:0007669"/>
    <property type="project" value="UniProtKB-KW"/>
</dbReference>
<evidence type="ECO:0000313" key="2">
    <source>
        <dbReference type="Proteomes" id="UP001523234"/>
    </source>
</evidence>
<proteinExistence type="predicted"/>
<organism evidence="1 2">
    <name type="scientific">Fructobacillus apis</name>
    <dbReference type="NCBI Taxonomy" id="2935017"/>
    <lineage>
        <taxon>Bacteria</taxon>
        <taxon>Bacillati</taxon>
        <taxon>Bacillota</taxon>
        <taxon>Bacilli</taxon>
        <taxon>Lactobacillales</taxon>
        <taxon>Lactobacillaceae</taxon>
        <taxon>Fructobacillus</taxon>
    </lineage>
</organism>
<keyword evidence="1" id="KW-0808">Transferase</keyword>
<dbReference type="EMBL" id="JAMWYK010000003">
    <property type="protein sequence ID" value="MCO0832196.1"/>
    <property type="molecule type" value="Genomic_DNA"/>
</dbReference>
<comment type="caution">
    <text evidence="1">The sequence shown here is derived from an EMBL/GenBank/DDBJ whole genome shotgun (WGS) entry which is preliminary data.</text>
</comment>
<accession>A0ABT0ZQC3</accession>
<dbReference type="GO" id="GO:0008168">
    <property type="term" value="F:methyltransferase activity"/>
    <property type="evidence" value="ECO:0007669"/>
    <property type="project" value="UniProtKB-KW"/>
</dbReference>
<keyword evidence="1" id="KW-0489">Methyltransferase</keyword>
<dbReference type="RefSeq" id="WP_252443127.1">
    <property type="nucleotide sequence ID" value="NZ_JAMWYK010000003.1"/>
</dbReference>
<evidence type="ECO:0000313" key="1">
    <source>
        <dbReference type="EMBL" id="MCO0832196.1"/>
    </source>
</evidence>
<protein>
    <submittedName>
        <fullName evidence="1">SAM-dependent methyltransferase</fullName>
    </submittedName>
</protein>
<reference evidence="1 2" key="1">
    <citation type="submission" date="2022-06" db="EMBL/GenBank/DDBJ databases">
        <title>Fructobacillus taiwanensis sp. nov., isolated from the honeybee.</title>
        <authorList>
            <person name="Chen Y.-S."/>
            <person name="Wang L.-T."/>
            <person name="Lee Y.-S."/>
            <person name="Chang Y.-C."/>
            <person name="Wu H.-C."/>
            <person name="Liao C.-Y."/>
            <person name="Chen W.-H."/>
            <person name="Deng J.-N."/>
            <person name="Wang Y.-H."/>
        </authorList>
    </citation>
    <scope>NUCLEOTIDE SEQUENCE [LARGE SCALE GENOMIC DNA]</scope>
    <source>
        <strain evidence="1 2">W13</strain>
    </source>
</reference>
<dbReference type="Proteomes" id="UP001523234">
    <property type="component" value="Unassembled WGS sequence"/>
</dbReference>